<sequence length="152" mass="15494">MKLTRRVLTAMALALAAITMVGAAAPGKVIKGDIAFTTLDLFAANATAIKCVKLGKAMFVHKVVCNCYTGTADLTVMDDDESVFPTATATQQATPLVIATGCTTSSVILTVDSSVISETAAFGEICIQAVAVGGEAALNCRIRATAGSHGKP</sequence>
<dbReference type="EMBL" id="LAZR01000471">
    <property type="protein sequence ID" value="KKN67550.1"/>
    <property type="molecule type" value="Genomic_DNA"/>
</dbReference>
<comment type="caution">
    <text evidence="1">The sequence shown here is derived from an EMBL/GenBank/DDBJ whole genome shotgun (WGS) entry which is preliminary data.</text>
</comment>
<organism evidence="1">
    <name type="scientific">marine sediment metagenome</name>
    <dbReference type="NCBI Taxonomy" id="412755"/>
    <lineage>
        <taxon>unclassified sequences</taxon>
        <taxon>metagenomes</taxon>
        <taxon>ecological metagenomes</taxon>
    </lineage>
</organism>
<evidence type="ECO:0000313" key="1">
    <source>
        <dbReference type="EMBL" id="KKN67550.1"/>
    </source>
</evidence>
<name>A0A0F9SF95_9ZZZZ</name>
<dbReference type="AlphaFoldDB" id="A0A0F9SF95"/>
<gene>
    <name evidence="1" type="ORF">LCGC14_0460050</name>
</gene>
<reference evidence="1" key="1">
    <citation type="journal article" date="2015" name="Nature">
        <title>Complex archaea that bridge the gap between prokaryotes and eukaryotes.</title>
        <authorList>
            <person name="Spang A."/>
            <person name="Saw J.H."/>
            <person name="Jorgensen S.L."/>
            <person name="Zaremba-Niedzwiedzka K."/>
            <person name="Martijn J."/>
            <person name="Lind A.E."/>
            <person name="van Eijk R."/>
            <person name="Schleper C."/>
            <person name="Guy L."/>
            <person name="Ettema T.J."/>
        </authorList>
    </citation>
    <scope>NUCLEOTIDE SEQUENCE</scope>
</reference>
<protein>
    <submittedName>
        <fullName evidence="1">Uncharacterized protein</fullName>
    </submittedName>
</protein>
<proteinExistence type="predicted"/>
<accession>A0A0F9SF95</accession>